<dbReference type="Pfam" id="PF12221">
    <property type="entry name" value="HflK_N"/>
    <property type="match status" value="1"/>
</dbReference>
<comment type="function">
    <text evidence="6">HflC and HflK could encode or regulate a protease.</text>
</comment>
<dbReference type="Pfam" id="PF01145">
    <property type="entry name" value="Band_7"/>
    <property type="match status" value="1"/>
</dbReference>
<reference evidence="10 11" key="1">
    <citation type="submission" date="2018-04" db="EMBL/GenBank/DDBJ databases">
        <title>Genomic Encyclopedia of Archaeal and Bacterial Type Strains, Phase II (KMG-II): from individual species to whole genera.</title>
        <authorList>
            <person name="Goeker M."/>
        </authorList>
    </citation>
    <scope>NUCLEOTIDE SEQUENCE [LARGE SCALE GENOMIC DNA]</scope>
    <source>
        <strain evidence="10 11">DSM 5822</strain>
    </source>
</reference>
<dbReference type="InterPro" id="IPR020980">
    <property type="entry name" value="Membrane_HflK_N"/>
</dbReference>
<dbReference type="PANTHER" id="PTHR43327:SF2">
    <property type="entry name" value="MODULATOR OF FTSH PROTEASE HFLK"/>
    <property type="match status" value="1"/>
</dbReference>
<evidence type="ECO:0000313" key="10">
    <source>
        <dbReference type="EMBL" id="PTQ89130.1"/>
    </source>
</evidence>
<feature type="compositionally biased region" description="Low complexity" evidence="8">
    <location>
        <begin position="1"/>
        <end position="17"/>
    </location>
</feature>
<keyword evidence="11" id="KW-1185">Reference proteome</keyword>
<evidence type="ECO:0000256" key="4">
    <source>
        <dbReference type="ARBA" id="ARBA00022989"/>
    </source>
</evidence>
<evidence type="ECO:0000256" key="7">
    <source>
        <dbReference type="SAM" id="Coils"/>
    </source>
</evidence>
<comment type="subcellular location">
    <subcellularLocation>
        <location evidence="1">Membrane</location>
        <topology evidence="1">Single-pass membrane protein</topology>
    </subcellularLocation>
</comment>
<evidence type="ECO:0000256" key="2">
    <source>
        <dbReference type="ARBA" id="ARBA00006971"/>
    </source>
</evidence>
<keyword evidence="4" id="KW-1133">Transmembrane helix</keyword>
<dbReference type="GO" id="GO:0006508">
    <property type="term" value="P:proteolysis"/>
    <property type="evidence" value="ECO:0007669"/>
    <property type="project" value="UniProtKB-KW"/>
</dbReference>
<evidence type="ECO:0000256" key="3">
    <source>
        <dbReference type="ARBA" id="ARBA00022692"/>
    </source>
</evidence>
<organism evidence="10 11">
    <name type="scientific">Agitococcus lubricus</name>
    <dbReference type="NCBI Taxonomy" id="1077255"/>
    <lineage>
        <taxon>Bacteria</taxon>
        <taxon>Pseudomonadati</taxon>
        <taxon>Pseudomonadota</taxon>
        <taxon>Gammaproteobacteria</taxon>
        <taxon>Moraxellales</taxon>
        <taxon>Moraxellaceae</taxon>
        <taxon>Agitococcus</taxon>
    </lineage>
</organism>
<keyword evidence="10" id="KW-0645">Protease</keyword>
<keyword evidence="10" id="KW-0378">Hydrolase</keyword>
<dbReference type="InterPro" id="IPR036013">
    <property type="entry name" value="Band_7/SPFH_dom_sf"/>
</dbReference>
<keyword evidence="3" id="KW-0812">Transmembrane</keyword>
<keyword evidence="7" id="KW-0175">Coiled coil</keyword>
<protein>
    <recommendedName>
        <fullName evidence="6">Protein HflK</fullName>
    </recommendedName>
</protein>
<gene>
    <name evidence="10" type="ORF">C8N29_1089</name>
</gene>
<dbReference type="InterPro" id="IPR010201">
    <property type="entry name" value="HflK"/>
</dbReference>
<dbReference type="AlphaFoldDB" id="A0A2T5IYP7"/>
<dbReference type="EMBL" id="QAON01000008">
    <property type="protein sequence ID" value="PTQ89130.1"/>
    <property type="molecule type" value="Genomic_DNA"/>
</dbReference>
<keyword evidence="5" id="KW-0472">Membrane</keyword>
<evidence type="ECO:0000259" key="9">
    <source>
        <dbReference type="SMART" id="SM00244"/>
    </source>
</evidence>
<dbReference type="SMART" id="SM00244">
    <property type="entry name" value="PHB"/>
    <property type="match status" value="1"/>
</dbReference>
<evidence type="ECO:0000256" key="5">
    <source>
        <dbReference type="ARBA" id="ARBA00023136"/>
    </source>
</evidence>
<dbReference type="GO" id="GO:0008233">
    <property type="term" value="F:peptidase activity"/>
    <property type="evidence" value="ECO:0007669"/>
    <property type="project" value="UniProtKB-KW"/>
</dbReference>
<evidence type="ECO:0000256" key="1">
    <source>
        <dbReference type="ARBA" id="ARBA00004167"/>
    </source>
</evidence>
<dbReference type="InterPro" id="IPR001107">
    <property type="entry name" value="Band_7"/>
</dbReference>
<evidence type="ECO:0000256" key="6">
    <source>
        <dbReference type="RuleBase" id="RU364113"/>
    </source>
</evidence>
<dbReference type="Gene3D" id="3.30.479.30">
    <property type="entry name" value="Band 7 domain"/>
    <property type="match status" value="1"/>
</dbReference>
<dbReference type="RefSeq" id="WP_107865775.1">
    <property type="nucleotide sequence ID" value="NZ_QAON01000008.1"/>
</dbReference>
<feature type="region of interest" description="Disordered" evidence="8">
    <location>
        <begin position="1"/>
        <end position="21"/>
    </location>
</feature>
<dbReference type="NCBIfam" id="TIGR01933">
    <property type="entry name" value="hflK"/>
    <property type="match status" value="1"/>
</dbReference>
<dbReference type="SUPFAM" id="SSF117892">
    <property type="entry name" value="Band 7/SPFH domain"/>
    <property type="match status" value="1"/>
</dbReference>
<dbReference type="PANTHER" id="PTHR43327">
    <property type="entry name" value="STOMATIN-LIKE PROTEIN 2, MITOCHONDRIAL"/>
    <property type="match status" value="1"/>
</dbReference>
<feature type="coiled-coil region" evidence="7">
    <location>
        <begin position="215"/>
        <end position="242"/>
    </location>
</feature>
<evidence type="ECO:0000313" key="11">
    <source>
        <dbReference type="Proteomes" id="UP000244223"/>
    </source>
</evidence>
<dbReference type="InterPro" id="IPR050710">
    <property type="entry name" value="Band7/mec-2_domain"/>
</dbReference>
<comment type="subunit">
    <text evidence="6">HflC and HflK may interact to form a multimeric complex.</text>
</comment>
<dbReference type="CDD" id="cd03404">
    <property type="entry name" value="SPFH_HflK"/>
    <property type="match status" value="1"/>
</dbReference>
<proteinExistence type="inferred from homology"/>
<comment type="similarity">
    <text evidence="2 6">Belongs to the band 7/mec-2 family. HflK subfamily.</text>
</comment>
<comment type="caution">
    <text evidence="10">The sequence shown here is derived from an EMBL/GenBank/DDBJ whole genome shotgun (WGS) entry which is preliminary data.</text>
</comment>
<feature type="domain" description="Band 7" evidence="9">
    <location>
        <begin position="63"/>
        <end position="223"/>
    </location>
</feature>
<name>A0A2T5IYP7_9GAMM</name>
<feature type="region of interest" description="Disordered" evidence="8">
    <location>
        <begin position="343"/>
        <end position="362"/>
    </location>
</feature>
<sequence>MAWNQPNNGQPPNNGGQRPSDIDEALQKINQGFSRWFGQQGGDPDLQTLKIVGVVIVALVFMMGFYRVEQAEEAVVLRFGKFSSTQTAGLHWAPPLIDEVKKINIQRIEQVPVNARMITEDTNIVEISLTVQYRIIQPVDYLLKVANPEASLLHATESALRHVVGGAKMSQILNEGRATLARDIQPRLQAYLDRYQTGIQVAGVNILEALPPKEVKAAFDDVIRAKEDKERLKNQAETYANGIVPEARGKAARIVAEAEGYKQEVVDRAKGDAARFDQLVVEYKKSPQVTRQRLYLETMESVLAKTNKVLIENNGNNMIYVPLDKIVNGNSAVLPPTIVNEAADSSPSVRMPSQRPSRAEGN</sequence>
<dbReference type="Proteomes" id="UP000244223">
    <property type="component" value="Unassembled WGS sequence"/>
</dbReference>
<evidence type="ECO:0000256" key="8">
    <source>
        <dbReference type="SAM" id="MobiDB-lite"/>
    </source>
</evidence>
<dbReference type="OrthoDB" id="9809197at2"/>
<dbReference type="GO" id="GO:0016020">
    <property type="term" value="C:membrane"/>
    <property type="evidence" value="ECO:0007669"/>
    <property type="project" value="UniProtKB-SubCell"/>
</dbReference>
<accession>A0A2T5IYP7</accession>